<gene>
    <name evidence="4" type="ORF">C8E99_1289</name>
</gene>
<accession>A0A3D9LAU4</accession>
<evidence type="ECO:0000259" key="3">
    <source>
        <dbReference type="Pfam" id="PF14258"/>
    </source>
</evidence>
<sequence>MTTSATPASARPTAATQRSDRTGSHSQVSTSLAPTPPGPAVPGTGQALSRWLRKAWIWFVLGALLLLVALPSMLRQNPDTRQLSPSSPAPNGGQAVVRVLQAQGITVHPAESLEEALTLADEHPQASVLFHDAADHLPETGLDRLAEEVAPERRVLVEPGFQALGALAPAVSQAGQVPDGDPLASGQGCGLPMGREAQSIEASGRAYRSAGAQACFPIPGTDSGSTTDPAHAVLETADGTVVIGQIGVFANESADIEGHPVLALWSLGQSSDVVWYLPGLADVAIEPGPPTMDQLLPDWVRPAGIWLILCLAVLMLWRGRRHGPLAVEPLPVIVPASETAVGRARLYERSGQHGSAARALRSATLVRLSRVLRLGHGASVEAVVTAAARTTGRNAPQVAAVLDVSHVTTARGLVAAGRALLDLEDAVHAVLTTDHAAAEPATDSDGRTP</sequence>
<feature type="compositionally biased region" description="Low complexity" evidence="1">
    <location>
        <begin position="1"/>
        <end position="16"/>
    </location>
</feature>
<evidence type="ECO:0000256" key="1">
    <source>
        <dbReference type="SAM" id="MobiDB-lite"/>
    </source>
</evidence>
<feature type="transmembrane region" description="Helical" evidence="2">
    <location>
        <begin position="55"/>
        <end position="74"/>
    </location>
</feature>
<feature type="domain" description="DUF4350" evidence="3">
    <location>
        <begin position="85"/>
        <end position="265"/>
    </location>
</feature>
<dbReference type="InterPro" id="IPR025646">
    <property type="entry name" value="DUF4350"/>
</dbReference>
<keyword evidence="2" id="KW-1133">Transmembrane helix</keyword>
<dbReference type="RefSeq" id="WP_170144538.1">
    <property type="nucleotide sequence ID" value="NZ_QREH01000001.1"/>
</dbReference>
<dbReference type="AlphaFoldDB" id="A0A3D9LAU4"/>
<evidence type="ECO:0000256" key="2">
    <source>
        <dbReference type="SAM" id="Phobius"/>
    </source>
</evidence>
<protein>
    <recommendedName>
        <fullName evidence="3">DUF4350 domain-containing protein</fullName>
    </recommendedName>
</protein>
<evidence type="ECO:0000313" key="5">
    <source>
        <dbReference type="Proteomes" id="UP000256727"/>
    </source>
</evidence>
<proteinExistence type="predicted"/>
<keyword evidence="5" id="KW-1185">Reference proteome</keyword>
<name>A0A3D9LAU4_9MICC</name>
<keyword evidence="2" id="KW-0812">Transmembrane</keyword>
<dbReference type="Proteomes" id="UP000256727">
    <property type="component" value="Unassembled WGS sequence"/>
</dbReference>
<evidence type="ECO:0000313" key="4">
    <source>
        <dbReference type="EMBL" id="REE03478.1"/>
    </source>
</evidence>
<reference evidence="4 5" key="1">
    <citation type="submission" date="2018-07" db="EMBL/GenBank/DDBJ databases">
        <title>Sequencing the genomes of 1000 actinobacteria strains.</title>
        <authorList>
            <person name="Klenk H.-P."/>
        </authorList>
    </citation>
    <scope>NUCLEOTIDE SEQUENCE [LARGE SCALE GENOMIC DNA]</scope>
    <source>
        <strain evidence="4 5">DSM 14442</strain>
    </source>
</reference>
<organism evidence="4 5">
    <name type="scientific">Citricoccus muralis</name>
    <dbReference type="NCBI Taxonomy" id="169134"/>
    <lineage>
        <taxon>Bacteria</taxon>
        <taxon>Bacillati</taxon>
        <taxon>Actinomycetota</taxon>
        <taxon>Actinomycetes</taxon>
        <taxon>Micrococcales</taxon>
        <taxon>Micrococcaceae</taxon>
        <taxon>Citricoccus</taxon>
    </lineage>
</organism>
<comment type="caution">
    <text evidence="4">The sequence shown here is derived from an EMBL/GenBank/DDBJ whole genome shotgun (WGS) entry which is preliminary data.</text>
</comment>
<dbReference type="Pfam" id="PF14258">
    <property type="entry name" value="DUF4350"/>
    <property type="match status" value="1"/>
</dbReference>
<dbReference type="EMBL" id="QREH01000001">
    <property type="protein sequence ID" value="REE03478.1"/>
    <property type="molecule type" value="Genomic_DNA"/>
</dbReference>
<feature type="region of interest" description="Disordered" evidence="1">
    <location>
        <begin position="1"/>
        <end position="45"/>
    </location>
</feature>
<keyword evidence="2" id="KW-0472">Membrane</keyword>